<keyword evidence="2" id="KW-0732">Signal</keyword>
<dbReference type="AlphaFoldDB" id="A0A834SGM4"/>
<feature type="domain" description="Integrase catalytic" evidence="3">
    <location>
        <begin position="45"/>
        <end position="223"/>
    </location>
</feature>
<dbReference type="Gene3D" id="2.40.70.10">
    <property type="entry name" value="Acid Proteases"/>
    <property type="match status" value="1"/>
</dbReference>
<evidence type="ECO:0000313" key="5">
    <source>
        <dbReference type="Proteomes" id="UP000634136"/>
    </source>
</evidence>
<dbReference type="GO" id="GO:0015074">
    <property type="term" value="P:DNA integration"/>
    <property type="evidence" value="ECO:0007669"/>
    <property type="project" value="InterPro"/>
</dbReference>
<dbReference type="InterPro" id="IPR036397">
    <property type="entry name" value="RNaseH_sf"/>
</dbReference>
<feature type="chain" id="PRO_5032583816" description="Integrase catalytic domain-containing protein" evidence="2">
    <location>
        <begin position="20"/>
        <end position="428"/>
    </location>
</feature>
<evidence type="ECO:0000313" key="4">
    <source>
        <dbReference type="EMBL" id="KAF7802050.1"/>
    </source>
</evidence>
<keyword evidence="1" id="KW-0175">Coiled coil</keyword>
<evidence type="ECO:0000259" key="3">
    <source>
        <dbReference type="PROSITE" id="PS50994"/>
    </source>
</evidence>
<dbReference type="GO" id="GO:0003676">
    <property type="term" value="F:nucleic acid binding"/>
    <property type="evidence" value="ECO:0007669"/>
    <property type="project" value="InterPro"/>
</dbReference>
<gene>
    <name evidence="4" type="ORF">G2W53_041161</name>
</gene>
<sequence length="428" mass="48758">MNRGKTFFALVVLLKTVCRLIIDGGSVTNVASTTMVEKLNLPTIRHPRPYKLQWSNECGEIKVDKQVLVSFSIDKYCDEILCDVVPMHAGHILLGRPWELDRKAKKNRFTNRYSFVMNNKPVTLVPLTPEQIYEDQLNIKEEKDKIEKKGIIRQLTIPGTPQQNGVAERRNRTLLDMIRSMMAQANLPISYWGDALLTATFILNRVPSTSVASTPYELWMKHKPDLSILRPWGSAAYIHDNSHKCVHSSTDHSPFEIVYGLNPLTPLDLLPIPIDERTSIDGKKKAETVKQLHERVKQQIQKKNEQYASKANKGRRRILFEPGDWPMALMNPNTGIGKWPFRTYPFPVTPPGNLRLKSLPANSIHQCGCVKGTEQMMPSLTAFPEKEESLIIGQVLRERKLSSFIGRLVVPSPKMPRYMHDELRAFAS</sequence>
<dbReference type="InterPro" id="IPR021109">
    <property type="entry name" value="Peptidase_aspartic_dom_sf"/>
</dbReference>
<organism evidence="4 5">
    <name type="scientific">Senna tora</name>
    <dbReference type="NCBI Taxonomy" id="362788"/>
    <lineage>
        <taxon>Eukaryota</taxon>
        <taxon>Viridiplantae</taxon>
        <taxon>Streptophyta</taxon>
        <taxon>Embryophyta</taxon>
        <taxon>Tracheophyta</taxon>
        <taxon>Spermatophyta</taxon>
        <taxon>Magnoliopsida</taxon>
        <taxon>eudicotyledons</taxon>
        <taxon>Gunneridae</taxon>
        <taxon>Pentapetalae</taxon>
        <taxon>rosids</taxon>
        <taxon>fabids</taxon>
        <taxon>Fabales</taxon>
        <taxon>Fabaceae</taxon>
        <taxon>Caesalpinioideae</taxon>
        <taxon>Cassia clade</taxon>
        <taxon>Senna</taxon>
    </lineage>
</organism>
<dbReference type="PANTHER" id="PTHR35046:SF9">
    <property type="entry name" value="RNA-DIRECTED DNA POLYMERASE"/>
    <property type="match status" value="1"/>
</dbReference>
<feature type="coiled-coil region" evidence="1">
    <location>
        <begin position="286"/>
        <end position="313"/>
    </location>
</feature>
<dbReference type="Gene3D" id="3.30.420.10">
    <property type="entry name" value="Ribonuclease H-like superfamily/Ribonuclease H"/>
    <property type="match status" value="1"/>
</dbReference>
<evidence type="ECO:0000256" key="2">
    <source>
        <dbReference type="SAM" id="SignalP"/>
    </source>
</evidence>
<dbReference type="CDD" id="cd00303">
    <property type="entry name" value="retropepsin_like"/>
    <property type="match status" value="1"/>
</dbReference>
<reference evidence="4" key="1">
    <citation type="submission" date="2020-09" db="EMBL/GenBank/DDBJ databases">
        <title>Genome-Enabled Discovery of Anthraquinone Biosynthesis in Senna tora.</title>
        <authorList>
            <person name="Kang S.-H."/>
            <person name="Pandey R.P."/>
            <person name="Lee C.-M."/>
            <person name="Sim J.-S."/>
            <person name="Jeong J.-T."/>
            <person name="Choi B.-S."/>
            <person name="Jung M."/>
            <person name="Ginzburg D."/>
            <person name="Zhao K."/>
            <person name="Won S.Y."/>
            <person name="Oh T.-J."/>
            <person name="Yu Y."/>
            <person name="Kim N.-H."/>
            <person name="Lee O.R."/>
            <person name="Lee T.-H."/>
            <person name="Bashyal P."/>
            <person name="Kim T.-S."/>
            <person name="Lee W.-H."/>
            <person name="Kawkins C."/>
            <person name="Kim C.-K."/>
            <person name="Kim J.S."/>
            <person name="Ahn B.O."/>
            <person name="Rhee S.Y."/>
            <person name="Sohng J.K."/>
        </authorList>
    </citation>
    <scope>NUCLEOTIDE SEQUENCE</scope>
    <source>
        <tissue evidence="4">Leaf</tissue>
    </source>
</reference>
<comment type="caution">
    <text evidence="4">The sequence shown here is derived from an EMBL/GenBank/DDBJ whole genome shotgun (WGS) entry which is preliminary data.</text>
</comment>
<dbReference type="EMBL" id="JAAIUW010000013">
    <property type="protein sequence ID" value="KAF7802050.1"/>
    <property type="molecule type" value="Genomic_DNA"/>
</dbReference>
<dbReference type="PROSITE" id="PS50994">
    <property type="entry name" value="INTEGRASE"/>
    <property type="match status" value="1"/>
</dbReference>
<dbReference type="InterPro" id="IPR001584">
    <property type="entry name" value="Integrase_cat-core"/>
</dbReference>
<protein>
    <recommendedName>
        <fullName evidence="3">Integrase catalytic domain-containing protein</fullName>
    </recommendedName>
</protein>
<keyword evidence="5" id="KW-1185">Reference proteome</keyword>
<feature type="signal peptide" evidence="2">
    <location>
        <begin position="1"/>
        <end position="19"/>
    </location>
</feature>
<dbReference type="PANTHER" id="PTHR35046">
    <property type="entry name" value="ZINC KNUCKLE (CCHC-TYPE) FAMILY PROTEIN"/>
    <property type="match status" value="1"/>
</dbReference>
<dbReference type="InterPro" id="IPR012337">
    <property type="entry name" value="RNaseH-like_sf"/>
</dbReference>
<name>A0A834SGM4_9FABA</name>
<dbReference type="OrthoDB" id="6776856at2759"/>
<dbReference type="SUPFAM" id="SSF53098">
    <property type="entry name" value="Ribonuclease H-like"/>
    <property type="match status" value="1"/>
</dbReference>
<proteinExistence type="predicted"/>
<evidence type="ECO:0000256" key="1">
    <source>
        <dbReference type="SAM" id="Coils"/>
    </source>
</evidence>
<accession>A0A834SGM4</accession>
<dbReference type="Proteomes" id="UP000634136">
    <property type="component" value="Unassembled WGS sequence"/>
</dbReference>